<proteinExistence type="predicted"/>
<feature type="compositionally biased region" description="Low complexity" evidence="2">
    <location>
        <begin position="613"/>
        <end position="625"/>
    </location>
</feature>
<evidence type="ECO:0000313" key="4">
    <source>
        <dbReference type="Proteomes" id="UP001642483"/>
    </source>
</evidence>
<evidence type="ECO:0000256" key="1">
    <source>
        <dbReference type="SAM" id="Coils"/>
    </source>
</evidence>
<comment type="caution">
    <text evidence="3">The sequence shown here is derived from an EMBL/GenBank/DDBJ whole genome shotgun (WGS) entry which is preliminary data.</text>
</comment>
<sequence>MNHEAQRSTSAGICFPSVKQLNVGAVARSMAEYSTLPKWLQEAKLLVQRSDEWMTFSKALYDVVSVHLHENGIKSFATLAPSEKTMLILKAVDAMKGETSYKDILAKISASLDGQLRHELQGSSHCQPNAKSELLAEKFQFAIEAILSKSPHTKAQLSQCANKSLDANLRYTLWKAKLENPQVRQSYLKLVENSPKKLVSKFDLEISQKCQSLLRDDDSLRPLQVLKPSSSVLRHVLSYHHAQSMSKSSLTDVEYLLAVPLVYCTLAKFSSGKNLKKPETLTRAAVATLIEQFELFWEKRPDFAKSPEPGRSMNAFAMEAIEALKELDTNLMTSISEVYGKTFKVTENVAVRAIAILFQPLLRTFFVGYLPLVTVMFIWDQIIVGYDVKEYNPLPVICAVLLYLARESVEECSSWRALENNFKSYLKTQDLAPVRGTLAQNNFDTKLQDVLDRENSLHRHYPVPTATALKSLPAWRCWYSDKLVAHFSEKRVTKRAHFTAIQEAPETEDDESTKSLRDLRGEREHLIEELNLMKEELMEARKQIAERSREKEELEDRAETEIERLKKKLDLYRKRGSTVVTSHDAQLFGLSRPDYEEIESSSLAGGIPPPPSIATAPKSPAASPVTPSPSKPASVREPTPVKVSEIETPPVTQEEAERSTVEDSNEKAKEVMKDLVRSIMQGIDRLAHGTGVERETLNAQTRSDLNVVRAAYEDAKTKVFGKPTTDEELAGIEEEEREKKIFKVSDETRAQLKKRLK</sequence>
<feature type="region of interest" description="Disordered" evidence="2">
    <location>
        <begin position="599"/>
        <end position="668"/>
    </location>
</feature>
<keyword evidence="1" id="KW-0175">Coiled coil</keyword>
<evidence type="ECO:0000256" key="2">
    <source>
        <dbReference type="SAM" id="MobiDB-lite"/>
    </source>
</evidence>
<evidence type="ECO:0000313" key="3">
    <source>
        <dbReference type="EMBL" id="CAK8672980.1"/>
    </source>
</evidence>
<dbReference type="Proteomes" id="UP001642483">
    <property type="component" value="Unassembled WGS sequence"/>
</dbReference>
<dbReference type="EMBL" id="CAWYQH010000002">
    <property type="protein sequence ID" value="CAK8672980.1"/>
    <property type="molecule type" value="Genomic_DNA"/>
</dbReference>
<gene>
    <name evidence="3" type="ORF">CVLEPA_LOCUS2771</name>
</gene>
<reference evidence="3 4" key="1">
    <citation type="submission" date="2024-02" db="EMBL/GenBank/DDBJ databases">
        <authorList>
            <person name="Daric V."/>
            <person name="Darras S."/>
        </authorList>
    </citation>
    <scope>NUCLEOTIDE SEQUENCE [LARGE SCALE GENOMIC DNA]</scope>
</reference>
<protein>
    <recommendedName>
        <fullName evidence="5">Rab-GAP TBC domain-containing protein</fullName>
    </recommendedName>
</protein>
<organism evidence="3 4">
    <name type="scientific">Clavelina lepadiformis</name>
    <name type="common">Light-bulb sea squirt</name>
    <name type="synonym">Ascidia lepadiformis</name>
    <dbReference type="NCBI Taxonomy" id="159417"/>
    <lineage>
        <taxon>Eukaryota</taxon>
        <taxon>Metazoa</taxon>
        <taxon>Chordata</taxon>
        <taxon>Tunicata</taxon>
        <taxon>Ascidiacea</taxon>
        <taxon>Aplousobranchia</taxon>
        <taxon>Clavelinidae</taxon>
        <taxon>Clavelina</taxon>
    </lineage>
</organism>
<evidence type="ECO:0008006" key="5">
    <source>
        <dbReference type="Google" id="ProtNLM"/>
    </source>
</evidence>
<accession>A0ABP0EZT6</accession>
<keyword evidence="4" id="KW-1185">Reference proteome</keyword>
<feature type="coiled-coil region" evidence="1">
    <location>
        <begin position="516"/>
        <end position="575"/>
    </location>
</feature>
<name>A0ABP0EZT6_CLALP</name>
<feature type="compositionally biased region" description="Basic and acidic residues" evidence="2">
    <location>
        <begin position="655"/>
        <end position="668"/>
    </location>
</feature>